<proteinExistence type="predicted"/>
<dbReference type="PANTHER" id="PTHR43300">
    <property type="entry name" value="ACETYLTRANSFERASE"/>
    <property type="match status" value="1"/>
</dbReference>
<accession>A0A0G0INS6</accession>
<keyword evidence="2" id="KW-0677">Repeat</keyword>
<dbReference type="InterPro" id="IPR018357">
    <property type="entry name" value="Hexapep_transf_CS"/>
</dbReference>
<dbReference type="InterPro" id="IPR050179">
    <property type="entry name" value="Trans_hexapeptide_repeat"/>
</dbReference>
<dbReference type="EMBL" id="LBSK01000006">
    <property type="protein sequence ID" value="KKQ17661.1"/>
    <property type="molecule type" value="Genomic_DNA"/>
</dbReference>
<dbReference type="Gene3D" id="2.160.10.10">
    <property type="entry name" value="Hexapeptide repeat proteins"/>
    <property type="match status" value="1"/>
</dbReference>
<organism evidence="3 4">
    <name type="scientific">candidate division WS6 bacterium GW2011_GWF1_36_8</name>
    <dbReference type="NCBI Taxonomy" id="1619098"/>
    <lineage>
        <taxon>Bacteria</taxon>
        <taxon>Candidatus Dojkabacteria</taxon>
    </lineage>
</organism>
<reference evidence="3 4" key="1">
    <citation type="journal article" date="2015" name="Nature">
        <title>rRNA introns, odd ribosomes, and small enigmatic genomes across a large radiation of phyla.</title>
        <authorList>
            <person name="Brown C.T."/>
            <person name="Hug L.A."/>
            <person name="Thomas B.C."/>
            <person name="Sharon I."/>
            <person name="Castelle C.J."/>
            <person name="Singh A."/>
            <person name="Wilkins M.J."/>
            <person name="Williams K.H."/>
            <person name="Banfield J.F."/>
        </authorList>
    </citation>
    <scope>NUCLEOTIDE SEQUENCE [LARGE SCALE GENOMIC DNA]</scope>
</reference>
<dbReference type="SUPFAM" id="SSF51161">
    <property type="entry name" value="Trimeric LpxA-like enzymes"/>
    <property type="match status" value="1"/>
</dbReference>
<sequence>MKKINNLVSKIKYLLKKKIWLSFSVKLNANTKLEGYNKIFKGANIENSKVGFGSYIGINTFLPKSDIGRFSTIGPEVKLVSGKHPAHDFVSIHPAFYSTRKQAGFTFVSENKFEELSKEKYSIKIGNDVWIGAHVLIMEGVVIGDGAIIGSGAIVSKNIEPYSINVGNPIKEIGKRFEEEEIKKLLELKWWNKDLKWIMENADKFDNLTNIFK</sequence>
<dbReference type="Pfam" id="PF00132">
    <property type="entry name" value="Hexapep"/>
    <property type="match status" value="1"/>
</dbReference>
<comment type="caution">
    <text evidence="3">The sequence shown here is derived from an EMBL/GenBank/DDBJ whole genome shotgun (WGS) entry which is preliminary data.</text>
</comment>
<protein>
    <submittedName>
        <fullName evidence="3">Hexapeptide repeat-containing protein acetyltransferase</fullName>
    </submittedName>
</protein>
<dbReference type="InterPro" id="IPR011004">
    <property type="entry name" value="Trimer_LpxA-like_sf"/>
</dbReference>
<dbReference type="AlphaFoldDB" id="A0A0G0INS6"/>
<gene>
    <name evidence="3" type="ORF">US29_C0006G0013</name>
</gene>
<dbReference type="InterPro" id="IPR001451">
    <property type="entry name" value="Hexapep"/>
</dbReference>
<keyword evidence="1 3" id="KW-0808">Transferase</keyword>
<dbReference type="GO" id="GO:0016740">
    <property type="term" value="F:transferase activity"/>
    <property type="evidence" value="ECO:0007669"/>
    <property type="project" value="UniProtKB-KW"/>
</dbReference>
<evidence type="ECO:0000313" key="4">
    <source>
        <dbReference type="Proteomes" id="UP000033886"/>
    </source>
</evidence>
<evidence type="ECO:0000313" key="3">
    <source>
        <dbReference type="EMBL" id="KKQ17661.1"/>
    </source>
</evidence>
<dbReference type="Proteomes" id="UP000033886">
    <property type="component" value="Unassembled WGS sequence"/>
</dbReference>
<dbReference type="PANTHER" id="PTHR43300:SF11">
    <property type="entry name" value="ACETYLTRANSFERASE RV3034C-RELATED"/>
    <property type="match status" value="1"/>
</dbReference>
<dbReference type="PROSITE" id="PS00101">
    <property type="entry name" value="HEXAPEP_TRANSFERASES"/>
    <property type="match status" value="1"/>
</dbReference>
<name>A0A0G0INS6_9BACT</name>
<evidence type="ECO:0000256" key="2">
    <source>
        <dbReference type="ARBA" id="ARBA00022737"/>
    </source>
</evidence>
<evidence type="ECO:0000256" key="1">
    <source>
        <dbReference type="ARBA" id="ARBA00022679"/>
    </source>
</evidence>